<name>A0ABX8B7S8_9BACT</name>
<evidence type="ECO:0000313" key="2">
    <source>
        <dbReference type="Proteomes" id="UP000677668"/>
    </source>
</evidence>
<evidence type="ECO:0000313" key="1">
    <source>
        <dbReference type="EMBL" id="QUV95624.1"/>
    </source>
</evidence>
<reference evidence="1 2" key="1">
    <citation type="submission" date="2021-03" db="EMBL/GenBank/DDBJ databases">
        <title>Genomic and phenotypic characterization of Chloracidobacterium isolates provides evidence for multiple species.</title>
        <authorList>
            <person name="Saini M.K."/>
            <person name="Costas A.M.G."/>
            <person name="Tank M."/>
            <person name="Bryant D.A."/>
        </authorList>
    </citation>
    <scope>NUCLEOTIDE SEQUENCE [LARGE SCALE GENOMIC DNA]</scope>
    <source>
        <strain evidence="1 2">N</strain>
    </source>
</reference>
<protein>
    <submittedName>
        <fullName evidence="1">Uncharacterized protein</fullName>
    </submittedName>
</protein>
<keyword evidence="2" id="KW-1185">Reference proteome</keyword>
<dbReference type="Proteomes" id="UP000677668">
    <property type="component" value="Chromosome 2"/>
</dbReference>
<sequence>MGKVFRPSLAVLFTWAVIPGLPWVITAQTAKKEKPPAAASSAPADPLVNLEQPRTSIPPEMLSAPPSGVRVILSQFALALDTLPPTEQLPMFLAAPSPFRYWTFSLLDPNVRRRLLELMEAEAIRRWPAQEKVIRSFLTKTQAAYDRQRMPEDTPEQFKLKNEVGLRYLAELSPEERAIGRQMHTYFFGPSILLRYQGRVWIRPEAVPQIEAFLKRVPALREYKTDELFVVFSGKTSSPVFFQDYETDGLFVGVRGPTCNCALDVDCVPGTICQTTKPPYPTDFGTTCHMFGVRLPCSGFCTPGKPRR</sequence>
<gene>
    <name evidence="1" type="ORF">J8C05_12385</name>
</gene>
<organism evidence="1 2">
    <name type="scientific">Chloracidobacterium sp. N</name>
    <dbReference type="NCBI Taxonomy" id="2821540"/>
    <lineage>
        <taxon>Bacteria</taxon>
        <taxon>Pseudomonadati</taxon>
        <taxon>Acidobacteriota</taxon>
        <taxon>Terriglobia</taxon>
        <taxon>Terriglobales</taxon>
        <taxon>Acidobacteriaceae</taxon>
        <taxon>Chloracidobacterium</taxon>
        <taxon>Chloracidobacterium aggregatum</taxon>
    </lineage>
</organism>
<proteinExistence type="predicted"/>
<dbReference type="EMBL" id="CP072643">
    <property type="protein sequence ID" value="QUV95624.1"/>
    <property type="molecule type" value="Genomic_DNA"/>
</dbReference>
<dbReference type="RefSeq" id="WP_211423840.1">
    <property type="nucleotide sequence ID" value="NZ_CP072643.1"/>
</dbReference>
<accession>A0ABX8B7S8</accession>